<reference evidence="2 3" key="1">
    <citation type="submission" date="2020-12" db="EMBL/GenBank/DDBJ databases">
        <title>A novel species.</title>
        <authorList>
            <person name="Li K."/>
        </authorList>
    </citation>
    <scope>NUCLEOTIDE SEQUENCE [LARGE SCALE GENOMIC DNA]</scope>
    <source>
        <strain evidence="2 3">ZYC-3</strain>
    </source>
</reference>
<dbReference type="EMBL" id="CP066831">
    <property type="protein sequence ID" value="QQM41133.1"/>
    <property type="molecule type" value="Genomic_DNA"/>
</dbReference>
<keyword evidence="3" id="KW-1185">Reference proteome</keyword>
<accession>A0A7T7KWG5</accession>
<keyword evidence="1" id="KW-0812">Transmembrane</keyword>
<proteinExistence type="predicted"/>
<name>A0A7T7KWG5_9ACTN</name>
<dbReference type="Proteomes" id="UP000595636">
    <property type="component" value="Chromosome"/>
</dbReference>
<evidence type="ECO:0000313" key="2">
    <source>
        <dbReference type="EMBL" id="QQM41133.1"/>
    </source>
</evidence>
<protein>
    <submittedName>
        <fullName evidence="2">Uncharacterized protein</fullName>
    </submittedName>
</protein>
<keyword evidence="1" id="KW-0472">Membrane</keyword>
<feature type="transmembrane region" description="Helical" evidence="1">
    <location>
        <begin position="94"/>
        <end position="116"/>
    </location>
</feature>
<evidence type="ECO:0000256" key="1">
    <source>
        <dbReference type="SAM" id="Phobius"/>
    </source>
</evidence>
<sequence length="117" mass="12566">MIMQRANLFLVAQSLQLVAYTAILSAGGAVGRQAESANLTAHVIAIFGVALAVIWLYVGHRQIRYTDGLRRRLVAKVPDFAETQAAVHIRGPKAAVFIAYTIPALAGVLWVLLLAVS</sequence>
<dbReference type="KEGG" id="slf:JEQ17_17725"/>
<feature type="transmembrane region" description="Helical" evidence="1">
    <location>
        <begin position="41"/>
        <end position="58"/>
    </location>
</feature>
<evidence type="ECO:0000313" key="3">
    <source>
        <dbReference type="Proteomes" id="UP000595636"/>
    </source>
</evidence>
<organism evidence="2 3">
    <name type="scientific">Streptomyces liliifuscus</name>
    <dbReference type="NCBI Taxonomy" id="2797636"/>
    <lineage>
        <taxon>Bacteria</taxon>
        <taxon>Bacillati</taxon>
        <taxon>Actinomycetota</taxon>
        <taxon>Actinomycetes</taxon>
        <taxon>Kitasatosporales</taxon>
        <taxon>Streptomycetaceae</taxon>
        <taxon>Streptomyces</taxon>
    </lineage>
</organism>
<gene>
    <name evidence="2" type="ORF">JEQ17_17725</name>
</gene>
<keyword evidence="1" id="KW-1133">Transmembrane helix</keyword>
<dbReference type="RefSeq" id="WP_200396155.1">
    <property type="nucleotide sequence ID" value="NZ_CP066831.1"/>
</dbReference>
<dbReference type="AlphaFoldDB" id="A0A7T7KWG5"/>